<comment type="caution">
    <text evidence="1">The sequence shown here is derived from an EMBL/GenBank/DDBJ whole genome shotgun (WGS) entry which is preliminary data.</text>
</comment>
<sequence length="100" mass="11141">KRPALTRRLAAAVHATQSFAVFEHGFHACGEGKNNVDETTLDFVLMLDAQPRDGALWFCNVSNGLYPPVGKQNRPLVVKKLGPGARNRYAMQLYFCFSSR</sequence>
<keyword evidence="2" id="KW-1185">Reference proteome</keyword>
<feature type="non-terminal residue" evidence="1">
    <location>
        <position position="1"/>
    </location>
</feature>
<dbReference type="Proteomes" id="UP000004986">
    <property type="component" value="Unassembled WGS sequence"/>
</dbReference>
<accession>F3GJM5</accession>
<dbReference type="HOGENOM" id="CLU_2297711_0_0_6"/>
<evidence type="ECO:0000313" key="2">
    <source>
        <dbReference type="Proteomes" id="UP000004986"/>
    </source>
</evidence>
<organism evidence="1 2">
    <name type="scientific">Pseudomonas syringae pv. pisi str. 1704B</name>
    <dbReference type="NCBI Taxonomy" id="629263"/>
    <lineage>
        <taxon>Bacteria</taxon>
        <taxon>Pseudomonadati</taxon>
        <taxon>Pseudomonadota</taxon>
        <taxon>Gammaproteobacteria</taxon>
        <taxon>Pseudomonadales</taxon>
        <taxon>Pseudomonadaceae</taxon>
        <taxon>Pseudomonas</taxon>
        <taxon>Pseudomonas syringae</taxon>
    </lineage>
</organism>
<protein>
    <submittedName>
        <fullName evidence="1">Uncharacterized protein</fullName>
    </submittedName>
</protein>
<proteinExistence type="predicted"/>
<gene>
    <name evidence="1" type="ORF">PSYPI_35425</name>
</gene>
<dbReference type="AlphaFoldDB" id="F3GJM5"/>
<evidence type="ECO:0000313" key="1">
    <source>
        <dbReference type="EMBL" id="EGH47278.1"/>
    </source>
</evidence>
<dbReference type="EMBL" id="AEAI01002110">
    <property type="protein sequence ID" value="EGH47278.1"/>
    <property type="molecule type" value="Genomic_DNA"/>
</dbReference>
<name>F3GJM5_PSESJ</name>
<reference evidence="1 2" key="1">
    <citation type="journal article" date="2011" name="PLoS Pathog.">
        <title>Dynamic evolution of pathogenicity revealed by sequencing and comparative genomics of 19 Pseudomonas syringae isolates.</title>
        <authorList>
            <person name="Baltrus D.A."/>
            <person name="Nishimura M.T."/>
            <person name="Romanchuk A."/>
            <person name="Chang J.H."/>
            <person name="Mukhtar M.S."/>
            <person name="Cherkis K."/>
            <person name="Roach J."/>
            <person name="Grant S.R."/>
            <person name="Jones C.D."/>
            <person name="Dangl J.L."/>
        </authorList>
    </citation>
    <scope>NUCLEOTIDE SEQUENCE [LARGE SCALE GENOMIC DNA]</scope>
    <source>
        <strain evidence="1 2">1704B</strain>
    </source>
</reference>